<dbReference type="HOGENOM" id="CLU_3032777_0_0_1"/>
<sequence>MHRVLTRPNLPQERKSHLCTMLKPSQPSSSVSPGRWCVTPAPLTGGAMPTRQYLD</sequence>
<dbReference type="KEGG" id="lbc:LACBIDRAFT_314535"/>
<proteinExistence type="predicted"/>
<dbReference type="EMBL" id="DS547151">
    <property type="protein sequence ID" value="EDR00296.1"/>
    <property type="molecule type" value="Genomic_DNA"/>
</dbReference>
<dbReference type="AlphaFoldDB" id="B0DYS1"/>
<dbReference type="GeneID" id="6084696"/>
<organism evidence="2">
    <name type="scientific">Laccaria bicolor (strain S238N-H82 / ATCC MYA-4686)</name>
    <name type="common">Bicoloured deceiver</name>
    <name type="synonym">Laccaria laccata var. bicolor</name>
    <dbReference type="NCBI Taxonomy" id="486041"/>
    <lineage>
        <taxon>Eukaryota</taxon>
        <taxon>Fungi</taxon>
        <taxon>Dikarya</taxon>
        <taxon>Basidiomycota</taxon>
        <taxon>Agaricomycotina</taxon>
        <taxon>Agaricomycetes</taxon>
        <taxon>Agaricomycetidae</taxon>
        <taxon>Agaricales</taxon>
        <taxon>Agaricineae</taxon>
        <taxon>Hydnangiaceae</taxon>
        <taxon>Laccaria</taxon>
    </lineage>
</organism>
<name>B0DYS1_LACBS</name>
<dbReference type="InParanoid" id="B0DYS1"/>
<accession>B0DYS1</accession>
<gene>
    <name evidence="1" type="ORF">LACBIDRAFT_314535</name>
</gene>
<dbReference type="Proteomes" id="UP000001194">
    <property type="component" value="Unassembled WGS sequence"/>
</dbReference>
<protein>
    <submittedName>
        <fullName evidence="1">Predicted protein</fullName>
    </submittedName>
</protein>
<keyword evidence="2" id="KW-1185">Reference proteome</keyword>
<reference evidence="1 2" key="1">
    <citation type="journal article" date="2008" name="Nature">
        <title>The genome of Laccaria bicolor provides insights into mycorrhizal symbiosis.</title>
        <authorList>
            <person name="Martin F."/>
            <person name="Aerts A."/>
            <person name="Ahren D."/>
            <person name="Brun A."/>
            <person name="Danchin E.G.J."/>
            <person name="Duchaussoy F."/>
            <person name="Gibon J."/>
            <person name="Kohler A."/>
            <person name="Lindquist E."/>
            <person name="Pereda V."/>
            <person name="Salamov A."/>
            <person name="Shapiro H.J."/>
            <person name="Wuyts J."/>
            <person name="Blaudez D."/>
            <person name="Buee M."/>
            <person name="Brokstein P."/>
            <person name="Canbaeck B."/>
            <person name="Cohen D."/>
            <person name="Courty P.E."/>
            <person name="Coutinho P.M."/>
            <person name="Delaruelle C."/>
            <person name="Detter J.C."/>
            <person name="Deveau A."/>
            <person name="DiFazio S."/>
            <person name="Duplessis S."/>
            <person name="Fraissinet-Tachet L."/>
            <person name="Lucic E."/>
            <person name="Frey-Klett P."/>
            <person name="Fourrey C."/>
            <person name="Feussner I."/>
            <person name="Gay G."/>
            <person name="Grimwood J."/>
            <person name="Hoegger P.J."/>
            <person name="Jain P."/>
            <person name="Kilaru S."/>
            <person name="Labbe J."/>
            <person name="Lin Y.C."/>
            <person name="Legue V."/>
            <person name="Le Tacon F."/>
            <person name="Marmeisse R."/>
            <person name="Melayah D."/>
            <person name="Montanini B."/>
            <person name="Muratet M."/>
            <person name="Nehls U."/>
            <person name="Niculita-Hirzel H."/>
            <person name="Oudot-Le Secq M.P."/>
            <person name="Peter M."/>
            <person name="Quesneville H."/>
            <person name="Rajashekar B."/>
            <person name="Reich M."/>
            <person name="Rouhier N."/>
            <person name="Schmutz J."/>
            <person name="Yin T."/>
            <person name="Chalot M."/>
            <person name="Henrissat B."/>
            <person name="Kuees U."/>
            <person name="Lucas S."/>
            <person name="Van de Peer Y."/>
            <person name="Podila G.K."/>
            <person name="Polle A."/>
            <person name="Pukkila P.J."/>
            <person name="Richardson P.M."/>
            <person name="Rouze P."/>
            <person name="Sanders I.R."/>
            <person name="Stajich J.E."/>
            <person name="Tunlid A."/>
            <person name="Tuskan G."/>
            <person name="Grigoriev I.V."/>
        </authorList>
    </citation>
    <scope>NUCLEOTIDE SEQUENCE [LARGE SCALE GENOMIC DNA]</scope>
    <source>
        <strain evidence="2">S238N-H82 / ATCC MYA-4686</strain>
    </source>
</reference>
<evidence type="ECO:0000313" key="1">
    <source>
        <dbReference type="EMBL" id="EDR00296.1"/>
    </source>
</evidence>
<evidence type="ECO:0000313" key="2">
    <source>
        <dbReference type="Proteomes" id="UP000001194"/>
    </source>
</evidence>
<dbReference type="OrthoDB" id="10390471at2759"/>
<dbReference type="RefSeq" id="XP_001889048.1">
    <property type="nucleotide sequence ID" value="XM_001889013.1"/>
</dbReference>